<comment type="caution">
    <text evidence="2">The sequence shown here is derived from an EMBL/GenBank/DDBJ whole genome shotgun (WGS) entry which is preliminary data.</text>
</comment>
<dbReference type="Proteomes" id="UP001148018">
    <property type="component" value="Unassembled WGS sequence"/>
</dbReference>
<feature type="compositionally biased region" description="Polar residues" evidence="1">
    <location>
        <begin position="174"/>
        <end position="185"/>
    </location>
</feature>
<feature type="compositionally biased region" description="Polar residues" evidence="1">
    <location>
        <begin position="150"/>
        <end position="160"/>
    </location>
</feature>
<reference evidence="2" key="1">
    <citation type="submission" date="2022-07" db="EMBL/GenBank/DDBJ databases">
        <title>Chromosome-level genome of Muraenolepis orangiensis.</title>
        <authorList>
            <person name="Kim J."/>
        </authorList>
    </citation>
    <scope>NUCLEOTIDE SEQUENCE</scope>
    <source>
        <strain evidence="2">KU_S4_2022</strain>
        <tissue evidence="2">Muscle</tissue>
    </source>
</reference>
<dbReference type="EMBL" id="JANIIK010000036">
    <property type="protein sequence ID" value="KAJ3612489.1"/>
    <property type="molecule type" value="Genomic_DNA"/>
</dbReference>
<dbReference type="OrthoDB" id="10522965at2759"/>
<feature type="compositionally biased region" description="Polar residues" evidence="1">
    <location>
        <begin position="243"/>
        <end position="256"/>
    </location>
</feature>
<protein>
    <submittedName>
        <fullName evidence="2">Uncharacterized protein</fullName>
    </submittedName>
</protein>
<dbReference type="AlphaFoldDB" id="A0A9Q0IVG5"/>
<evidence type="ECO:0000256" key="1">
    <source>
        <dbReference type="SAM" id="MobiDB-lite"/>
    </source>
</evidence>
<accession>A0A9Q0IVG5</accession>
<organism evidence="2 3">
    <name type="scientific">Muraenolepis orangiensis</name>
    <name type="common">Patagonian moray cod</name>
    <dbReference type="NCBI Taxonomy" id="630683"/>
    <lineage>
        <taxon>Eukaryota</taxon>
        <taxon>Metazoa</taxon>
        <taxon>Chordata</taxon>
        <taxon>Craniata</taxon>
        <taxon>Vertebrata</taxon>
        <taxon>Euteleostomi</taxon>
        <taxon>Actinopterygii</taxon>
        <taxon>Neopterygii</taxon>
        <taxon>Teleostei</taxon>
        <taxon>Neoteleostei</taxon>
        <taxon>Acanthomorphata</taxon>
        <taxon>Zeiogadaria</taxon>
        <taxon>Gadariae</taxon>
        <taxon>Gadiformes</taxon>
        <taxon>Muraenolepidoidei</taxon>
        <taxon>Muraenolepididae</taxon>
        <taxon>Muraenolepis</taxon>
    </lineage>
</organism>
<gene>
    <name evidence="2" type="ORF">NHX12_020764</name>
</gene>
<name>A0A9Q0IVG5_9TELE</name>
<sequence length="256" mass="28251">MWITCSKAHVKRPPDRDYRRDGHSHLRKKSWPVMGSQACREDRPVGTFYRSYCPILPKGACPDVDSTPSGSLAQVFLHLLRESTAPIHQRSWSWSWSGEGTLLVLPVWPIGTRPSPLQFLAGLRSSVSKLDGGAASGDEGPAFVLRHRTSNPAERTTNGVPTDPMSPRQDAEDTPTSGCSTNHLSATECPHVLNGVPSRPMRETQVPSRPMRETQVPSRPMRETQVPSRPMRVTQVPSRPMGETSSVSRDLLITSV</sequence>
<evidence type="ECO:0000313" key="3">
    <source>
        <dbReference type="Proteomes" id="UP001148018"/>
    </source>
</evidence>
<keyword evidence="3" id="KW-1185">Reference proteome</keyword>
<evidence type="ECO:0000313" key="2">
    <source>
        <dbReference type="EMBL" id="KAJ3612489.1"/>
    </source>
</evidence>
<proteinExistence type="predicted"/>
<feature type="region of interest" description="Disordered" evidence="1">
    <location>
        <begin position="148"/>
        <end position="256"/>
    </location>
</feature>